<dbReference type="Gene3D" id="3.30.70.100">
    <property type="match status" value="1"/>
</dbReference>
<dbReference type="RefSeq" id="WP_133673331.1">
    <property type="nucleotide sequence ID" value="NZ_SNZW01000015.1"/>
</dbReference>
<reference evidence="1 2" key="1">
    <citation type="submission" date="2019-03" db="EMBL/GenBank/DDBJ databases">
        <title>Genomic Encyclopedia of Type Strains, Phase III (KMG-III): the genomes of soil and plant-associated and newly described type strains.</title>
        <authorList>
            <person name="Whitman W."/>
        </authorList>
    </citation>
    <scope>NUCLEOTIDE SEQUENCE [LARGE SCALE GENOMIC DNA]</scope>
    <source>
        <strain evidence="1 2">CECT 8455</strain>
    </source>
</reference>
<gene>
    <name evidence="1" type="ORF">DFQ03_2372</name>
</gene>
<name>A0A4R7D203_9FLAO</name>
<dbReference type="PANTHER" id="PTHR40257">
    <property type="match status" value="1"/>
</dbReference>
<dbReference type="Proteomes" id="UP000295274">
    <property type="component" value="Unassembled WGS sequence"/>
</dbReference>
<comment type="caution">
    <text evidence="1">The sequence shown here is derived from an EMBL/GenBank/DDBJ whole genome shotgun (WGS) entry which is preliminary data.</text>
</comment>
<proteinExistence type="predicted"/>
<evidence type="ECO:0008006" key="3">
    <source>
        <dbReference type="Google" id="ProtNLM"/>
    </source>
</evidence>
<organism evidence="1 2">
    <name type="scientific">Maribacter caenipelagi</name>
    <dbReference type="NCBI Taxonomy" id="1447781"/>
    <lineage>
        <taxon>Bacteria</taxon>
        <taxon>Pseudomonadati</taxon>
        <taxon>Bacteroidota</taxon>
        <taxon>Flavobacteriia</taxon>
        <taxon>Flavobacteriales</taxon>
        <taxon>Flavobacteriaceae</taxon>
        <taxon>Maribacter</taxon>
    </lineage>
</organism>
<evidence type="ECO:0000313" key="2">
    <source>
        <dbReference type="Proteomes" id="UP000295274"/>
    </source>
</evidence>
<evidence type="ECO:0000313" key="1">
    <source>
        <dbReference type="EMBL" id="TDS14292.1"/>
    </source>
</evidence>
<accession>A0A4R7D203</accession>
<dbReference type="EMBL" id="SNZW01000015">
    <property type="protein sequence ID" value="TDS14292.1"/>
    <property type="molecule type" value="Genomic_DNA"/>
</dbReference>
<protein>
    <recommendedName>
        <fullName evidence="3">DUF1330 domain-containing protein</fullName>
    </recommendedName>
</protein>
<dbReference type="PANTHER" id="PTHR40257:SF1">
    <property type="entry name" value="DUF1330 DOMAIN-CONTAINING PROTEIN"/>
    <property type="match status" value="1"/>
</dbReference>
<dbReference type="SUPFAM" id="SSF54909">
    <property type="entry name" value="Dimeric alpha+beta barrel"/>
    <property type="match status" value="1"/>
</dbReference>
<dbReference type="OrthoDB" id="8909581at2"/>
<dbReference type="AlphaFoldDB" id="A0A4R7D203"/>
<dbReference type="InterPro" id="IPR011008">
    <property type="entry name" value="Dimeric_a/b-barrel"/>
</dbReference>
<keyword evidence="2" id="KW-1185">Reference proteome</keyword>
<sequence length="127" mass="14552">MKKGAFLDINEKQFKAFIKLPKDTSVVMLNLLKFKELVPETGLSGSDSYKEYMKKATPFFINAEAEILFMGKENTMLIGPIDEGLWDKILLIKYKSISDFLEMIQAEGYPSHLRKQALEDSRLIHCS</sequence>